<name>A0AAD4IH30_9PLEO</name>
<reference evidence="1" key="1">
    <citation type="submission" date="2021-07" db="EMBL/GenBank/DDBJ databases">
        <title>Genome Resource of American Ginseng Black Spot Pathogen Alternaria panax.</title>
        <authorList>
            <person name="Qiu C."/>
            <person name="Wang W."/>
            <person name="Liu Z."/>
        </authorList>
    </citation>
    <scope>NUCLEOTIDE SEQUENCE</scope>
    <source>
        <strain evidence="1">BNCC115425</strain>
    </source>
</reference>
<dbReference type="Gene3D" id="3.30.710.10">
    <property type="entry name" value="Potassium Channel Kv1.1, Chain A"/>
    <property type="match status" value="1"/>
</dbReference>
<evidence type="ECO:0000313" key="1">
    <source>
        <dbReference type="EMBL" id="KAG9194281.1"/>
    </source>
</evidence>
<protein>
    <recommendedName>
        <fullName evidence="3">BTB domain-containing protein</fullName>
    </recommendedName>
</protein>
<keyword evidence="2" id="KW-1185">Reference proteome</keyword>
<dbReference type="PANTHER" id="PTHR47843:SF2">
    <property type="entry name" value="BTB DOMAIN-CONTAINING PROTEIN"/>
    <property type="match status" value="1"/>
</dbReference>
<dbReference type="EMBL" id="JAANER010000002">
    <property type="protein sequence ID" value="KAG9194281.1"/>
    <property type="molecule type" value="Genomic_DNA"/>
</dbReference>
<evidence type="ECO:0008006" key="3">
    <source>
        <dbReference type="Google" id="ProtNLM"/>
    </source>
</evidence>
<accession>A0AAD4IH30</accession>
<gene>
    <name evidence="1" type="ORF">G6011_04316</name>
</gene>
<sequence length="267" mass="30405">MAQTMMRRGFAAEAVFVHGKTITFKIGCNGNDVFLVPEDRIRTSSEFVEAAMKGPWKESQDRSISLPGIGKQAFSMYFHWLLTGVVHSKGRPSDYPEFHHIMPLLQEILLLPRLFELGHYLLDTDFRDALSDALMQCTSDLQRDLCSFPLDYGSFFYERIPDGSPTRNLVADLVVWTMNEHFLLYTGAKRDAIHPDYTMDLVMAMAARHISKTPGKSPLDGWETNCKYHCHGSEKPCYRSKAEMFSNLTNKRSAAEDVELPNAKRRA</sequence>
<evidence type="ECO:0000313" key="2">
    <source>
        <dbReference type="Proteomes" id="UP001199106"/>
    </source>
</evidence>
<dbReference type="AlphaFoldDB" id="A0AAD4IH30"/>
<proteinExistence type="predicted"/>
<organism evidence="1 2">
    <name type="scientific">Alternaria panax</name>
    <dbReference type="NCBI Taxonomy" id="48097"/>
    <lineage>
        <taxon>Eukaryota</taxon>
        <taxon>Fungi</taxon>
        <taxon>Dikarya</taxon>
        <taxon>Ascomycota</taxon>
        <taxon>Pezizomycotina</taxon>
        <taxon>Dothideomycetes</taxon>
        <taxon>Pleosporomycetidae</taxon>
        <taxon>Pleosporales</taxon>
        <taxon>Pleosporineae</taxon>
        <taxon>Pleosporaceae</taxon>
        <taxon>Alternaria</taxon>
        <taxon>Alternaria sect. Panax</taxon>
    </lineage>
</organism>
<dbReference type="InterPro" id="IPR011333">
    <property type="entry name" value="SKP1/BTB/POZ_sf"/>
</dbReference>
<dbReference type="PANTHER" id="PTHR47843">
    <property type="entry name" value="BTB DOMAIN-CONTAINING PROTEIN-RELATED"/>
    <property type="match status" value="1"/>
</dbReference>
<comment type="caution">
    <text evidence="1">The sequence shown here is derived from an EMBL/GenBank/DDBJ whole genome shotgun (WGS) entry which is preliminary data.</text>
</comment>
<dbReference type="Proteomes" id="UP001199106">
    <property type="component" value="Unassembled WGS sequence"/>
</dbReference>